<evidence type="ECO:0000256" key="2">
    <source>
        <dbReference type="ARBA" id="ARBA00023224"/>
    </source>
</evidence>
<evidence type="ECO:0000256" key="5">
    <source>
        <dbReference type="SAM" id="Phobius"/>
    </source>
</evidence>
<dbReference type="Pfam" id="PF00015">
    <property type="entry name" value="MCPsignal"/>
    <property type="match status" value="1"/>
</dbReference>
<evidence type="ECO:0000256" key="4">
    <source>
        <dbReference type="PROSITE-ProRule" id="PRU00284"/>
    </source>
</evidence>
<name>A0A1G8GDN9_9VIBR</name>
<comment type="similarity">
    <text evidence="3">Belongs to the methyl-accepting chemotaxis (MCP) protein family.</text>
</comment>
<protein>
    <submittedName>
        <fullName evidence="8">Methyl-accepting chemotaxis protein</fullName>
    </submittedName>
</protein>
<organism evidence="8 9">
    <name type="scientific">Vibrio xiamenensis</name>
    <dbReference type="NCBI Taxonomy" id="861298"/>
    <lineage>
        <taxon>Bacteria</taxon>
        <taxon>Pseudomonadati</taxon>
        <taxon>Pseudomonadota</taxon>
        <taxon>Gammaproteobacteria</taxon>
        <taxon>Vibrionales</taxon>
        <taxon>Vibrionaceae</taxon>
        <taxon>Vibrio</taxon>
    </lineage>
</organism>
<dbReference type="Pfam" id="PF00672">
    <property type="entry name" value="HAMP"/>
    <property type="match status" value="1"/>
</dbReference>
<dbReference type="CDD" id="cd11386">
    <property type="entry name" value="MCP_signal"/>
    <property type="match status" value="1"/>
</dbReference>
<proteinExistence type="inferred from homology"/>
<keyword evidence="9" id="KW-1185">Reference proteome</keyword>
<gene>
    <name evidence="8" type="ORF">SAMN04488136_13615</name>
</gene>
<sequence length="529" mass="57297">MKISAKLYLCIAILASLIAINAWFSYLSSSKLIGAIEYITGPAWSTADGAMEGTIGIQSQVITLQRYASSSLTKQQAQTELAESSDLVNESFSRLKEAGLIESSQTQELDQQLAQFNQYKNALLSATDAEKEKNLARLMAHLDSMNNFIGALEEQGDQKVELTAQNLEQTISNIKLSERIVLAIAALIALFVVMFIKSSVLNPIQTIISKVADLSNGSGNLNSRIEVKTSDEMGQLASNINNFIDVVFNVVSQVTNTIQNTTNLANTIGANLQDIDDTARQQSHETEQVSTAINQMSSSLTEVASSSTQTQSRAQQVQEKSLTGQQTLNSTMTSLDNVVTAMTQASDVISTLEQDGQNIGTVLEVIRSIAEQTNLLALNAAIEAARAGESGRGFAVVADEVRNLANRTHQSTIEIQTVVERIQNGSANAAKVMRESQDLTHNVSDQAQSAIVIFDEIIAAIEDFISQNQQITVNTNEQSSVADLLQQRISTVSDNARTNAELTESSVNVKDELLSQLSALKEQIKRFGV</sequence>
<feature type="domain" description="HAMP" evidence="7">
    <location>
        <begin position="198"/>
        <end position="252"/>
    </location>
</feature>
<dbReference type="PRINTS" id="PR00260">
    <property type="entry name" value="CHEMTRNSDUCR"/>
</dbReference>
<dbReference type="SMART" id="SM00304">
    <property type="entry name" value="HAMP"/>
    <property type="match status" value="1"/>
</dbReference>
<dbReference type="SUPFAM" id="SSF58104">
    <property type="entry name" value="Methyl-accepting chemotaxis protein (MCP) signaling domain"/>
    <property type="match status" value="1"/>
</dbReference>
<dbReference type="InterPro" id="IPR004089">
    <property type="entry name" value="MCPsignal_dom"/>
</dbReference>
<dbReference type="GO" id="GO:0004888">
    <property type="term" value="F:transmembrane signaling receptor activity"/>
    <property type="evidence" value="ECO:0007669"/>
    <property type="project" value="InterPro"/>
</dbReference>
<dbReference type="PANTHER" id="PTHR32089:SF112">
    <property type="entry name" value="LYSOZYME-LIKE PROTEIN-RELATED"/>
    <property type="match status" value="1"/>
</dbReference>
<dbReference type="GO" id="GO:0006935">
    <property type="term" value="P:chemotaxis"/>
    <property type="evidence" value="ECO:0007669"/>
    <property type="project" value="InterPro"/>
</dbReference>
<dbReference type="PROSITE" id="PS50885">
    <property type="entry name" value="HAMP"/>
    <property type="match status" value="1"/>
</dbReference>
<dbReference type="FunFam" id="1.10.287.950:FF:000001">
    <property type="entry name" value="Methyl-accepting chemotaxis sensory transducer"/>
    <property type="match status" value="1"/>
</dbReference>
<dbReference type="OrthoDB" id="2489132at2"/>
<dbReference type="Gene3D" id="1.10.287.950">
    <property type="entry name" value="Methyl-accepting chemotaxis protein"/>
    <property type="match status" value="1"/>
</dbReference>
<dbReference type="AlphaFoldDB" id="A0A1G8GDN9"/>
<feature type="domain" description="Methyl-accepting transducer" evidence="6">
    <location>
        <begin position="257"/>
        <end position="493"/>
    </location>
</feature>
<dbReference type="InterPro" id="IPR004090">
    <property type="entry name" value="Chemotax_Me-accpt_rcpt"/>
</dbReference>
<evidence type="ECO:0000259" key="6">
    <source>
        <dbReference type="PROSITE" id="PS50111"/>
    </source>
</evidence>
<evidence type="ECO:0000256" key="1">
    <source>
        <dbReference type="ARBA" id="ARBA00004370"/>
    </source>
</evidence>
<dbReference type="EMBL" id="FNDD01000036">
    <property type="protein sequence ID" value="SDH92456.1"/>
    <property type="molecule type" value="Genomic_DNA"/>
</dbReference>
<dbReference type="CDD" id="cd06225">
    <property type="entry name" value="HAMP"/>
    <property type="match status" value="1"/>
</dbReference>
<dbReference type="GO" id="GO:0016020">
    <property type="term" value="C:membrane"/>
    <property type="evidence" value="ECO:0007669"/>
    <property type="project" value="UniProtKB-SubCell"/>
</dbReference>
<evidence type="ECO:0000313" key="9">
    <source>
        <dbReference type="Proteomes" id="UP000198854"/>
    </source>
</evidence>
<keyword evidence="2 4" id="KW-0807">Transducer</keyword>
<accession>A0A1G8GDN9</accession>
<reference evidence="8 9" key="1">
    <citation type="submission" date="2016-10" db="EMBL/GenBank/DDBJ databases">
        <authorList>
            <person name="de Groot N.N."/>
        </authorList>
    </citation>
    <scope>NUCLEOTIDE SEQUENCE [LARGE SCALE GENOMIC DNA]</scope>
    <source>
        <strain evidence="8 9">CGMCC 1.10228</strain>
    </source>
</reference>
<evidence type="ECO:0000256" key="3">
    <source>
        <dbReference type="ARBA" id="ARBA00029447"/>
    </source>
</evidence>
<comment type="subcellular location">
    <subcellularLocation>
        <location evidence="1">Membrane</location>
    </subcellularLocation>
</comment>
<dbReference type="InterPro" id="IPR003660">
    <property type="entry name" value="HAMP_dom"/>
</dbReference>
<dbReference type="RefSeq" id="WP_093278954.1">
    <property type="nucleotide sequence ID" value="NZ_FNDD01000036.1"/>
</dbReference>
<keyword evidence="5" id="KW-1133">Transmembrane helix</keyword>
<dbReference type="PROSITE" id="PS50111">
    <property type="entry name" value="CHEMOTAXIS_TRANSDUC_2"/>
    <property type="match status" value="1"/>
</dbReference>
<evidence type="ECO:0000313" key="8">
    <source>
        <dbReference type="EMBL" id="SDH92456.1"/>
    </source>
</evidence>
<evidence type="ECO:0000259" key="7">
    <source>
        <dbReference type="PROSITE" id="PS50885"/>
    </source>
</evidence>
<feature type="transmembrane region" description="Helical" evidence="5">
    <location>
        <begin position="6"/>
        <end position="24"/>
    </location>
</feature>
<dbReference type="SMART" id="SM00283">
    <property type="entry name" value="MA"/>
    <property type="match status" value="1"/>
</dbReference>
<dbReference type="GO" id="GO:0007165">
    <property type="term" value="P:signal transduction"/>
    <property type="evidence" value="ECO:0007669"/>
    <property type="project" value="UniProtKB-KW"/>
</dbReference>
<dbReference type="Proteomes" id="UP000198854">
    <property type="component" value="Unassembled WGS sequence"/>
</dbReference>
<keyword evidence="5" id="KW-0812">Transmembrane</keyword>
<keyword evidence="5" id="KW-0472">Membrane</keyword>
<dbReference type="STRING" id="861298.SAMN04488136_13615"/>
<dbReference type="PANTHER" id="PTHR32089">
    <property type="entry name" value="METHYL-ACCEPTING CHEMOTAXIS PROTEIN MCPB"/>
    <property type="match status" value="1"/>
</dbReference>